<dbReference type="KEGG" id="hpys:HPSA20_0621"/>
<name>T1U9D5_HELPX</name>
<sequence>MRAKKDHIETDYIETETELDFLELTLQRIKKRKLRQTFLAA</sequence>
<evidence type="ECO:0000313" key="2">
    <source>
        <dbReference type="Proteomes" id="UP000015920"/>
    </source>
</evidence>
<proteinExistence type="predicted"/>
<dbReference type="HOGENOM" id="CLU_3271148_0_0_7"/>
<accession>T1U9D5</accession>
<reference evidence="1 2" key="1">
    <citation type="journal article" date="2013" name="Genome Announc.">
        <title>Genome Sequences of Three hpAfrica2 Strains of Helicobacter pylori.</title>
        <authorList>
            <person name="Duncan S.S."/>
            <person name="Bertoli M.T."/>
            <person name="Kersulyte D."/>
            <person name="Valk P.L."/>
            <person name="Tamma S."/>
            <person name="Segal I."/>
            <person name="McClain M.S."/>
            <person name="Cover T.L."/>
            <person name="Berg D.E."/>
        </authorList>
    </citation>
    <scope>NUCLEOTIDE SEQUENCE [LARGE SCALE GENOMIC DNA]</scope>
    <source>
        <strain evidence="1">SouthAfrica20</strain>
    </source>
</reference>
<dbReference type="AlphaFoldDB" id="T1U9D5"/>
<organism evidence="1 2">
    <name type="scientific">Helicobacter pylori SouthAfrica20</name>
    <dbReference type="NCBI Taxonomy" id="1352356"/>
    <lineage>
        <taxon>Bacteria</taxon>
        <taxon>Pseudomonadati</taxon>
        <taxon>Campylobacterota</taxon>
        <taxon>Epsilonproteobacteria</taxon>
        <taxon>Campylobacterales</taxon>
        <taxon>Helicobacteraceae</taxon>
        <taxon>Helicobacter</taxon>
    </lineage>
</organism>
<evidence type="ECO:0000313" key="1">
    <source>
        <dbReference type="EMBL" id="AGT73859.1"/>
    </source>
</evidence>
<dbReference type="PATRIC" id="fig|1352356.3.peg.607"/>
<dbReference type="EMBL" id="CP006691">
    <property type="protein sequence ID" value="AGT73859.1"/>
    <property type="molecule type" value="Genomic_DNA"/>
</dbReference>
<dbReference type="Proteomes" id="UP000015920">
    <property type="component" value="Chromosome"/>
</dbReference>
<gene>
    <name evidence="1" type="ORF">HPSA20_0621</name>
</gene>
<protein>
    <submittedName>
        <fullName evidence="1">Uncharacterized protein</fullName>
    </submittedName>
</protein>